<evidence type="ECO:0000313" key="3">
    <source>
        <dbReference type="EMBL" id="MFL0206433.1"/>
    </source>
</evidence>
<protein>
    <submittedName>
        <fullName evidence="3">Glycoside hydrolase family 16 protein</fullName>
    </submittedName>
</protein>
<comment type="similarity">
    <text evidence="1">Belongs to the glycosyl hydrolase 16 family.</text>
</comment>
<comment type="caution">
    <text evidence="3">The sequence shown here is derived from an EMBL/GenBank/DDBJ whole genome shotgun (WGS) entry which is preliminary data.</text>
</comment>
<organism evidence="3 4">
    <name type="scientific">Aquirufa novilacunae</name>
    <dbReference type="NCBI Taxonomy" id="3139305"/>
    <lineage>
        <taxon>Bacteria</taxon>
        <taxon>Pseudomonadati</taxon>
        <taxon>Bacteroidota</taxon>
        <taxon>Cytophagia</taxon>
        <taxon>Cytophagales</taxon>
        <taxon>Flectobacillaceae</taxon>
        <taxon>Aquirufa</taxon>
    </lineage>
</organism>
<reference evidence="3 4" key="1">
    <citation type="submission" date="2024-07" db="EMBL/GenBank/DDBJ databases">
        <authorList>
            <person name="Pitt A."/>
            <person name="Hahn M.W."/>
        </authorList>
    </citation>
    <scope>NUCLEOTIDE SEQUENCE [LARGE SCALE GENOMIC DNA]</scope>
    <source>
        <strain evidence="3 4">2-AUSEE-184A6</strain>
    </source>
</reference>
<dbReference type="Gene3D" id="2.60.120.200">
    <property type="match status" value="1"/>
</dbReference>
<evidence type="ECO:0000313" key="4">
    <source>
        <dbReference type="Proteomes" id="UP001623559"/>
    </source>
</evidence>
<feature type="domain" description="GH16" evidence="2">
    <location>
        <begin position="38"/>
        <end position="285"/>
    </location>
</feature>
<keyword evidence="3" id="KW-0378">Hydrolase</keyword>
<dbReference type="GO" id="GO:0016787">
    <property type="term" value="F:hydrolase activity"/>
    <property type="evidence" value="ECO:0007669"/>
    <property type="project" value="UniProtKB-KW"/>
</dbReference>
<dbReference type="SUPFAM" id="SSF49899">
    <property type="entry name" value="Concanavalin A-like lectins/glucanases"/>
    <property type="match status" value="1"/>
</dbReference>
<dbReference type="PROSITE" id="PS51257">
    <property type="entry name" value="PROKAR_LIPOPROTEIN"/>
    <property type="match status" value="1"/>
</dbReference>
<name>A0ABW8SXC1_9BACT</name>
<dbReference type="Proteomes" id="UP001623559">
    <property type="component" value="Unassembled WGS sequence"/>
</dbReference>
<dbReference type="InterPro" id="IPR013320">
    <property type="entry name" value="ConA-like_dom_sf"/>
</dbReference>
<dbReference type="CDD" id="cd08023">
    <property type="entry name" value="GH16_laminarinase_like"/>
    <property type="match status" value="1"/>
</dbReference>
<dbReference type="PANTHER" id="PTHR10963:SF55">
    <property type="entry name" value="GLYCOSIDE HYDROLASE FAMILY 16 PROTEIN"/>
    <property type="match status" value="1"/>
</dbReference>
<dbReference type="InterPro" id="IPR050546">
    <property type="entry name" value="Glycosyl_Hydrlase_16"/>
</dbReference>
<dbReference type="PROSITE" id="PS51762">
    <property type="entry name" value="GH16_2"/>
    <property type="match status" value="1"/>
</dbReference>
<dbReference type="RefSeq" id="WP_406778009.1">
    <property type="nucleotide sequence ID" value="NZ_JBEWZG010000002.1"/>
</dbReference>
<proteinExistence type="inferred from homology"/>
<dbReference type="EMBL" id="JBEWZG010000002">
    <property type="protein sequence ID" value="MFL0206433.1"/>
    <property type="molecule type" value="Genomic_DNA"/>
</dbReference>
<dbReference type="Pfam" id="PF00722">
    <property type="entry name" value="Glyco_hydro_16"/>
    <property type="match status" value="1"/>
</dbReference>
<evidence type="ECO:0000259" key="2">
    <source>
        <dbReference type="PROSITE" id="PS51762"/>
    </source>
</evidence>
<dbReference type="PANTHER" id="PTHR10963">
    <property type="entry name" value="GLYCOSYL HYDROLASE-RELATED"/>
    <property type="match status" value="1"/>
</dbReference>
<gene>
    <name evidence="3" type="ORF">V7S74_06725</name>
</gene>
<dbReference type="InterPro" id="IPR000757">
    <property type="entry name" value="Beta-glucanase-like"/>
</dbReference>
<evidence type="ECO:0000256" key="1">
    <source>
        <dbReference type="ARBA" id="ARBA00006865"/>
    </source>
</evidence>
<accession>A0ABW8SXC1</accession>
<sequence>MLRLAILFLSLGTFTSCKSEEPVKPAINMNDFVVPPPKEYTFATTPFWADEFEKEGLPDASKWSYDVGNSGWGNNELQNYTNANIKNAHIENGILTIEAIKETAGSSAYTSARIVTKGKNDFLYGRIEARAKIPAGRGNWPAIWMLASQSDYGTQYWPDNGEIDILEHVGYNPGVIHASVHTKAYNHIINTQKTATTVLENWDTEFHKFRVDWTPDYIRAFIDDKQYFEFKNPKGGWEQWPFDKKQHILMNLAIGGNWGGQKGVDDTIFPNKFQIDYIRVYALNP</sequence>